<evidence type="ECO:0000313" key="1">
    <source>
        <dbReference type="EMBL" id="TQE40028.1"/>
    </source>
</evidence>
<sequence>MFDCSHCQVDESDKRLLVPGRTEWFEFTMSSPGGDLVHDSIRPCATLDAPRHDSDCAVIGEAFRPRCDNTPRITPQQSGGCVYPDVAAPRQIDVTNPLRTGLPATAGPRVPVRPCHGY</sequence>
<dbReference type="RefSeq" id="WP_141580324.1">
    <property type="nucleotide sequence ID" value="NZ_JARAVC010000077.1"/>
</dbReference>
<protein>
    <submittedName>
        <fullName evidence="1">Uncharacterized protein</fullName>
    </submittedName>
</protein>
<accession>A0AAE8W9X0</accession>
<organism evidence="1 2">
    <name type="scientific">Streptomyces ipomoeae</name>
    <dbReference type="NCBI Taxonomy" id="103232"/>
    <lineage>
        <taxon>Bacteria</taxon>
        <taxon>Bacillati</taxon>
        <taxon>Actinomycetota</taxon>
        <taxon>Actinomycetes</taxon>
        <taxon>Kitasatosporales</taxon>
        <taxon>Streptomycetaceae</taxon>
        <taxon>Streptomyces</taxon>
    </lineage>
</organism>
<name>A0AAE8W9X0_9ACTN</name>
<reference evidence="1 2" key="1">
    <citation type="submission" date="2019-03" db="EMBL/GenBank/DDBJ databases">
        <title>Comparative genomic analyses of the sweetpotato soil rot pathogen, Streptomyces ipomoeae.</title>
        <authorList>
            <person name="Ruschel Soares N."/>
            <person name="Badger J.H."/>
            <person name="Huguet-Tapia J.C."/>
            <person name="Clark C.A."/>
            <person name="Pettis G.S."/>
        </authorList>
    </citation>
    <scope>NUCLEOTIDE SEQUENCE [LARGE SCALE GENOMIC DNA]</scope>
    <source>
        <strain evidence="1 2">88-35</strain>
    </source>
</reference>
<dbReference type="Proteomes" id="UP000318720">
    <property type="component" value="Unassembled WGS sequence"/>
</dbReference>
<comment type="caution">
    <text evidence="1">The sequence shown here is derived from an EMBL/GenBank/DDBJ whole genome shotgun (WGS) entry which is preliminary data.</text>
</comment>
<evidence type="ECO:0000313" key="2">
    <source>
        <dbReference type="Proteomes" id="UP000318720"/>
    </source>
</evidence>
<gene>
    <name evidence="1" type="ORF">Sipo8835_00765</name>
</gene>
<proteinExistence type="predicted"/>
<dbReference type="AlphaFoldDB" id="A0AAE8W9X0"/>
<dbReference type="EMBL" id="SPAZ01000010">
    <property type="protein sequence ID" value="TQE40028.1"/>
    <property type="molecule type" value="Genomic_DNA"/>
</dbReference>